<accession>A0AAN7UPE2</accession>
<dbReference type="PANTHER" id="PTHR42718:SF11">
    <property type="entry name" value="MAJOR FACILITATOR SUPERFAMILY (MFS) PROFILE DOMAIN-CONTAINING PROTEIN"/>
    <property type="match status" value="1"/>
</dbReference>
<evidence type="ECO:0008006" key="8">
    <source>
        <dbReference type="Google" id="ProtNLM"/>
    </source>
</evidence>
<proteinExistence type="predicted"/>
<feature type="transmembrane region" description="Helical" evidence="5">
    <location>
        <begin position="168"/>
        <end position="189"/>
    </location>
</feature>
<dbReference type="InterPro" id="IPR036259">
    <property type="entry name" value="MFS_trans_sf"/>
</dbReference>
<protein>
    <recommendedName>
        <fullName evidence="8">Major facilitator superfamily (MFS) profile domain-containing protein</fullName>
    </recommendedName>
</protein>
<feature type="transmembrane region" description="Helical" evidence="5">
    <location>
        <begin position="26"/>
        <end position="47"/>
    </location>
</feature>
<evidence type="ECO:0000313" key="6">
    <source>
        <dbReference type="EMBL" id="KAK5630226.1"/>
    </source>
</evidence>
<keyword evidence="2 5" id="KW-0812">Transmembrane</keyword>
<dbReference type="EMBL" id="JAWHQM010000015">
    <property type="protein sequence ID" value="KAK5630226.1"/>
    <property type="molecule type" value="Genomic_DNA"/>
</dbReference>
<evidence type="ECO:0000256" key="2">
    <source>
        <dbReference type="ARBA" id="ARBA00022692"/>
    </source>
</evidence>
<dbReference type="PANTHER" id="PTHR42718">
    <property type="entry name" value="MAJOR FACILITATOR SUPERFAMILY MULTIDRUG TRANSPORTER MFSC"/>
    <property type="match status" value="1"/>
</dbReference>
<feature type="transmembrane region" description="Helical" evidence="5">
    <location>
        <begin position="54"/>
        <end position="73"/>
    </location>
</feature>
<keyword evidence="4 5" id="KW-0472">Membrane</keyword>
<evidence type="ECO:0000256" key="1">
    <source>
        <dbReference type="ARBA" id="ARBA00004141"/>
    </source>
</evidence>
<organism evidence="6 7">
    <name type="scientific">Xylaria bambusicola</name>
    <dbReference type="NCBI Taxonomy" id="326684"/>
    <lineage>
        <taxon>Eukaryota</taxon>
        <taxon>Fungi</taxon>
        <taxon>Dikarya</taxon>
        <taxon>Ascomycota</taxon>
        <taxon>Pezizomycotina</taxon>
        <taxon>Sordariomycetes</taxon>
        <taxon>Xylariomycetidae</taxon>
        <taxon>Xylariales</taxon>
        <taxon>Xylariaceae</taxon>
        <taxon>Xylaria</taxon>
    </lineage>
</organism>
<keyword evidence="7" id="KW-1185">Reference proteome</keyword>
<dbReference type="Proteomes" id="UP001305414">
    <property type="component" value="Unassembled WGS sequence"/>
</dbReference>
<feature type="transmembrane region" description="Helical" evidence="5">
    <location>
        <begin position="85"/>
        <end position="106"/>
    </location>
</feature>
<evidence type="ECO:0000256" key="3">
    <source>
        <dbReference type="ARBA" id="ARBA00022989"/>
    </source>
</evidence>
<dbReference type="Gene3D" id="1.20.1250.20">
    <property type="entry name" value="MFS general substrate transporter like domains"/>
    <property type="match status" value="1"/>
</dbReference>
<reference evidence="6 7" key="1">
    <citation type="submission" date="2023-10" db="EMBL/GenBank/DDBJ databases">
        <title>Draft genome sequence of Xylaria bambusicola isolate GMP-LS, the root and basal stem rot pathogen of sugarcane in Indonesia.</title>
        <authorList>
            <person name="Selvaraj P."/>
            <person name="Muralishankar V."/>
            <person name="Muruganantham S."/>
            <person name="Sp S."/>
            <person name="Haryani S."/>
            <person name="Lau K.J.X."/>
            <person name="Naqvi N.I."/>
        </authorList>
    </citation>
    <scope>NUCLEOTIDE SEQUENCE [LARGE SCALE GENOMIC DNA]</scope>
    <source>
        <strain evidence="6">GMP-LS</strain>
    </source>
</reference>
<sequence>MLLCYNATNFDASVETVLHTAPLQTAAWFLPLAAGGVVLAITGGFVLHMLSGRILMIISCAGYTLCCLLFALLPKQTNNQPSTSFLYWAYVFSAMLSGTIGVDIAFNVTNVYITTAMPRRLQATAGALINSTLYLGIAFWLGIADLAIAISVQMQGEESLEPREQYQIAFWTGVGLAVLSFFLVVTVNFGRAEAQMTADEKAALDDDESRN</sequence>
<keyword evidence="3 5" id="KW-1133">Transmembrane helix</keyword>
<name>A0AAN7UPE2_9PEZI</name>
<dbReference type="GO" id="GO:0016020">
    <property type="term" value="C:membrane"/>
    <property type="evidence" value="ECO:0007669"/>
    <property type="project" value="UniProtKB-SubCell"/>
</dbReference>
<feature type="transmembrane region" description="Helical" evidence="5">
    <location>
        <begin position="127"/>
        <end position="148"/>
    </location>
</feature>
<dbReference type="AlphaFoldDB" id="A0AAN7UPE2"/>
<evidence type="ECO:0000313" key="7">
    <source>
        <dbReference type="Proteomes" id="UP001305414"/>
    </source>
</evidence>
<gene>
    <name evidence="6" type="ORF">RRF57_005941</name>
</gene>
<evidence type="ECO:0000256" key="4">
    <source>
        <dbReference type="ARBA" id="ARBA00023136"/>
    </source>
</evidence>
<comment type="caution">
    <text evidence="6">The sequence shown here is derived from an EMBL/GenBank/DDBJ whole genome shotgun (WGS) entry which is preliminary data.</text>
</comment>
<dbReference type="SUPFAM" id="SSF103473">
    <property type="entry name" value="MFS general substrate transporter"/>
    <property type="match status" value="1"/>
</dbReference>
<comment type="subcellular location">
    <subcellularLocation>
        <location evidence="1">Membrane</location>
        <topology evidence="1">Multi-pass membrane protein</topology>
    </subcellularLocation>
</comment>
<evidence type="ECO:0000256" key="5">
    <source>
        <dbReference type="SAM" id="Phobius"/>
    </source>
</evidence>